<evidence type="ECO:0000313" key="2">
    <source>
        <dbReference type="Proteomes" id="UP001299235"/>
    </source>
</evidence>
<dbReference type="InterPro" id="IPR036412">
    <property type="entry name" value="HAD-like_sf"/>
</dbReference>
<dbReference type="InterPro" id="IPR006379">
    <property type="entry name" value="HAD-SF_hydro_IIB"/>
</dbReference>
<keyword evidence="1" id="KW-0378">Hydrolase</keyword>
<proteinExistence type="predicted"/>
<dbReference type="PANTHER" id="PTHR10000:SF8">
    <property type="entry name" value="HAD SUPERFAMILY HYDROLASE-LIKE, TYPE 3"/>
    <property type="match status" value="1"/>
</dbReference>
<sequence>MIKLVATDIDGTLIRESSSVLPEEIFDLIRELRKRDIYFAAASGRQYMGLKRLFAPVADQMLFISENGSNVVWKDEELYASVIDPNLIKEMQEYAKHFPNMHLTLSTTKAMHSTGSDDLSYRKMMVDGYQNDMVFDDDEDGTKLKVIKMSLYCESGIRPYAKEIEDYWQGRLNTVVAGAPWIDFMKPGTDKGAALQFVQQYFQVKKEETLAFGDNHNDLGMILAAGEGCAVSTARTAVKEAAKHIVESYEEKGVIKALQELLKKQK</sequence>
<reference evidence="1 2" key="1">
    <citation type="submission" date="2021-10" db="EMBL/GenBank/DDBJ databases">
        <title>Anaerobic single-cell dispensing facilitates the cultivation of human gut bacteria.</title>
        <authorList>
            <person name="Afrizal A."/>
        </authorList>
    </citation>
    <scope>NUCLEOTIDE SEQUENCE [LARGE SCALE GENOMIC DNA]</scope>
    <source>
        <strain evidence="1 2">CLA-AA-H246</strain>
    </source>
</reference>
<dbReference type="Gene3D" id="3.30.1240.10">
    <property type="match status" value="1"/>
</dbReference>
<dbReference type="EMBL" id="JAJEQE010000015">
    <property type="protein sequence ID" value="MCC2148817.1"/>
    <property type="molecule type" value="Genomic_DNA"/>
</dbReference>
<dbReference type="Gene3D" id="3.40.50.1000">
    <property type="entry name" value="HAD superfamily/HAD-like"/>
    <property type="match status" value="1"/>
</dbReference>
<dbReference type="SFLD" id="SFLDG01140">
    <property type="entry name" value="C2.B:_Phosphomannomutase_and_P"/>
    <property type="match status" value="1"/>
</dbReference>
<dbReference type="RefSeq" id="WP_248835130.1">
    <property type="nucleotide sequence ID" value="NZ_JAJEQE010000015.1"/>
</dbReference>
<name>A0ABS8EUF1_9FIRM</name>
<protein>
    <submittedName>
        <fullName evidence="1">Cof-type HAD-IIB family hydrolase</fullName>
    </submittedName>
</protein>
<dbReference type="InterPro" id="IPR000150">
    <property type="entry name" value="Cof"/>
</dbReference>
<dbReference type="Pfam" id="PF08282">
    <property type="entry name" value="Hydrolase_3"/>
    <property type="match status" value="1"/>
</dbReference>
<gene>
    <name evidence="1" type="ORF">LKD42_06065</name>
</gene>
<dbReference type="PANTHER" id="PTHR10000">
    <property type="entry name" value="PHOSPHOSERINE PHOSPHATASE"/>
    <property type="match status" value="1"/>
</dbReference>
<dbReference type="NCBIfam" id="TIGR00099">
    <property type="entry name" value="Cof-subfamily"/>
    <property type="match status" value="1"/>
</dbReference>
<accession>A0ABS8EUF1</accession>
<organism evidence="1 2">
    <name type="scientific">Hominisplanchenecus faecis</name>
    <dbReference type="NCBI Taxonomy" id="2885351"/>
    <lineage>
        <taxon>Bacteria</taxon>
        <taxon>Bacillati</taxon>
        <taxon>Bacillota</taxon>
        <taxon>Clostridia</taxon>
        <taxon>Lachnospirales</taxon>
        <taxon>Lachnospiraceae</taxon>
        <taxon>Hominisplanchenecus</taxon>
    </lineage>
</organism>
<evidence type="ECO:0000313" key="1">
    <source>
        <dbReference type="EMBL" id="MCC2148817.1"/>
    </source>
</evidence>
<dbReference type="GO" id="GO:0016787">
    <property type="term" value="F:hydrolase activity"/>
    <property type="evidence" value="ECO:0007669"/>
    <property type="project" value="UniProtKB-KW"/>
</dbReference>
<dbReference type="InterPro" id="IPR023214">
    <property type="entry name" value="HAD_sf"/>
</dbReference>
<keyword evidence="2" id="KW-1185">Reference proteome</keyword>
<dbReference type="NCBIfam" id="TIGR01484">
    <property type="entry name" value="HAD-SF-IIB"/>
    <property type="match status" value="1"/>
</dbReference>
<dbReference type="SUPFAM" id="SSF56784">
    <property type="entry name" value="HAD-like"/>
    <property type="match status" value="1"/>
</dbReference>
<dbReference type="Proteomes" id="UP001299235">
    <property type="component" value="Unassembled WGS sequence"/>
</dbReference>
<comment type="caution">
    <text evidence="1">The sequence shown here is derived from an EMBL/GenBank/DDBJ whole genome shotgun (WGS) entry which is preliminary data.</text>
</comment>
<dbReference type="SFLD" id="SFLDS00003">
    <property type="entry name" value="Haloacid_Dehalogenase"/>
    <property type="match status" value="1"/>
</dbReference>